<reference evidence="2" key="1">
    <citation type="journal article" date="2011" name="PLoS Genet.">
        <title>Genomic analysis of the necrotrophic fungal pathogens Sclerotinia sclerotiorum and Botrytis cinerea.</title>
        <authorList>
            <person name="Amselem J."/>
            <person name="Cuomo C.A."/>
            <person name="van Kan J.A."/>
            <person name="Viaud M."/>
            <person name="Benito E.P."/>
            <person name="Couloux A."/>
            <person name="Coutinho P.M."/>
            <person name="de Vries R.P."/>
            <person name="Dyer P.S."/>
            <person name="Fillinger S."/>
            <person name="Fournier E."/>
            <person name="Gout L."/>
            <person name="Hahn M."/>
            <person name="Kohn L."/>
            <person name="Lapalu N."/>
            <person name="Plummer K.M."/>
            <person name="Pradier J.M."/>
            <person name="Quevillon E."/>
            <person name="Sharon A."/>
            <person name="Simon A."/>
            <person name="ten Have A."/>
            <person name="Tudzynski B."/>
            <person name="Tudzynski P."/>
            <person name="Wincker P."/>
            <person name="Andrew M."/>
            <person name="Anthouard V."/>
            <person name="Beever R.E."/>
            <person name="Beffa R."/>
            <person name="Benoit I."/>
            <person name="Bouzid O."/>
            <person name="Brault B."/>
            <person name="Chen Z."/>
            <person name="Choquer M."/>
            <person name="Collemare J."/>
            <person name="Cotton P."/>
            <person name="Danchin E.G."/>
            <person name="Da Silva C."/>
            <person name="Gautier A."/>
            <person name="Giraud C."/>
            <person name="Giraud T."/>
            <person name="Gonzalez C."/>
            <person name="Grossetete S."/>
            <person name="Guldener U."/>
            <person name="Henrissat B."/>
            <person name="Howlett B.J."/>
            <person name="Kodira C."/>
            <person name="Kretschmer M."/>
            <person name="Lappartient A."/>
            <person name="Leroch M."/>
            <person name="Levis C."/>
            <person name="Mauceli E."/>
            <person name="Neuveglise C."/>
            <person name="Oeser B."/>
            <person name="Pearson M."/>
            <person name="Poulain J."/>
            <person name="Poussereau N."/>
            <person name="Quesneville H."/>
            <person name="Rascle C."/>
            <person name="Schumacher J."/>
            <person name="Segurens B."/>
            <person name="Sexton A."/>
            <person name="Silva E."/>
            <person name="Sirven C."/>
            <person name="Soanes D.M."/>
            <person name="Talbot N.J."/>
            <person name="Templeton M."/>
            <person name="Yandava C."/>
            <person name="Yarden O."/>
            <person name="Zeng Q."/>
            <person name="Rollins J.A."/>
            <person name="Lebrun M.H."/>
            <person name="Dickman M."/>
        </authorList>
    </citation>
    <scope>NUCLEOTIDE SEQUENCE [LARGE SCALE GENOMIC DNA]</scope>
    <source>
        <strain evidence="2">T4</strain>
    </source>
</reference>
<evidence type="ECO:0000313" key="1">
    <source>
        <dbReference type="EMBL" id="CCD54335.1"/>
    </source>
</evidence>
<accession>G2YRT7</accession>
<dbReference type="InParanoid" id="G2YRT7"/>
<dbReference type="AlphaFoldDB" id="G2YRT7"/>
<dbReference type="EMBL" id="FQ790350">
    <property type="protein sequence ID" value="CCD54335.1"/>
    <property type="molecule type" value="Genomic_DNA"/>
</dbReference>
<name>G2YRT7_BOTF4</name>
<dbReference type="Proteomes" id="UP000008177">
    <property type="component" value="Unplaced contigs"/>
</dbReference>
<gene>
    <name evidence="1" type="ORF">BofuT4_uP130350.1</name>
</gene>
<sequence>MADSLTSRDVLKLMTDRDLDWLKIYDDAMGEGWKSRAELLCAISDSLDEVMRLDPDEVGIVDLAMKERVEIPFGGGERGGEVVGGGGEIVE</sequence>
<organism evidence="1 2">
    <name type="scientific">Botryotinia fuckeliana (strain T4)</name>
    <name type="common">Noble rot fungus</name>
    <name type="synonym">Botrytis cinerea</name>
    <dbReference type="NCBI Taxonomy" id="999810"/>
    <lineage>
        <taxon>Eukaryota</taxon>
        <taxon>Fungi</taxon>
        <taxon>Dikarya</taxon>
        <taxon>Ascomycota</taxon>
        <taxon>Pezizomycotina</taxon>
        <taxon>Leotiomycetes</taxon>
        <taxon>Helotiales</taxon>
        <taxon>Sclerotiniaceae</taxon>
        <taxon>Botrytis</taxon>
    </lineage>
</organism>
<protein>
    <submittedName>
        <fullName evidence="1">Uncharacterized protein</fullName>
    </submittedName>
</protein>
<proteinExistence type="predicted"/>
<dbReference type="HOGENOM" id="CLU_2426768_0_0_1"/>
<evidence type="ECO:0000313" key="2">
    <source>
        <dbReference type="Proteomes" id="UP000008177"/>
    </source>
</evidence>